<sequence>MMQMDYHKPDQQTVQALKNIAARLRINSIRATTAAGSERGWSVPDGAGGPCVTYGVSERIHIRVIDPFTIKPLDSKTIIDNARATRGRIITVEDHYHEGALGEAVCSVAVNEPGVTVTRLAVSRVPRSGKPQELLRLFGLDRDAIAQAVRKLLSANAM</sequence>
<evidence type="ECO:0000259" key="8">
    <source>
        <dbReference type="Pfam" id="PF02780"/>
    </source>
</evidence>
<dbReference type="AlphaFoldDB" id="A0AAV2M219"/>
<organism evidence="9 10">
    <name type="scientific">Knipowitschia caucasica</name>
    <name type="common">Caucasian dwarf goby</name>
    <name type="synonym">Pomatoschistus caucasicus</name>
    <dbReference type="NCBI Taxonomy" id="637954"/>
    <lineage>
        <taxon>Eukaryota</taxon>
        <taxon>Metazoa</taxon>
        <taxon>Chordata</taxon>
        <taxon>Craniata</taxon>
        <taxon>Vertebrata</taxon>
        <taxon>Euteleostomi</taxon>
        <taxon>Actinopterygii</taxon>
        <taxon>Neopterygii</taxon>
        <taxon>Teleostei</taxon>
        <taxon>Neoteleostei</taxon>
        <taxon>Acanthomorphata</taxon>
        <taxon>Gobiaria</taxon>
        <taxon>Gobiiformes</taxon>
        <taxon>Gobioidei</taxon>
        <taxon>Gobiidae</taxon>
        <taxon>Gobiinae</taxon>
        <taxon>Knipowitschia</taxon>
    </lineage>
</organism>
<dbReference type="GO" id="GO:0070062">
    <property type="term" value="C:extracellular exosome"/>
    <property type="evidence" value="ECO:0007669"/>
    <property type="project" value="TreeGrafter"/>
</dbReference>
<protein>
    <recommendedName>
        <fullName evidence="2">transketolase</fullName>
        <ecNumber evidence="2">2.2.1.1</ecNumber>
    </recommendedName>
</protein>
<dbReference type="SUPFAM" id="SSF52922">
    <property type="entry name" value="TK C-terminal domain-like"/>
    <property type="match status" value="1"/>
</dbReference>
<comment type="function">
    <text evidence="1">Catalyzes the transfer of a two-carbon ketol group from a ketose donor to an aldose acceptor, via a covalent intermediate with the cofactor thiamine pyrophosphate.</text>
</comment>
<dbReference type="GO" id="GO:0009052">
    <property type="term" value="P:pentose-phosphate shunt, non-oxidative branch"/>
    <property type="evidence" value="ECO:0007669"/>
    <property type="project" value="TreeGrafter"/>
</dbReference>
<dbReference type="Gene3D" id="3.40.50.920">
    <property type="match status" value="1"/>
</dbReference>
<evidence type="ECO:0000256" key="7">
    <source>
        <dbReference type="ARBA" id="ARBA00049473"/>
    </source>
</evidence>
<dbReference type="EC" id="2.2.1.1" evidence="2"/>
<dbReference type="EMBL" id="OZ035827">
    <property type="protein sequence ID" value="CAL1607338.1"/>
    <property type="molecule type" value="Genomic_DNA"/>
</dbReference>
<accession>A0AAV2M219</accession>
<evidence type="ECO:0000256" key="1">
    <source>
        <dbReference type="ARBA" id="ARBA00002931"/>
    </source>
</evidence>
<comment type="catalytic activity">
    <reaction evidence="7">
        <text>D-sedoheptulose 7-phosphate + D-glyceraldehyde 3-phosphate = aldehydo-D-ribose 5-phosphate + D-xylulose 5-phosphate</text>
        <dbReference type="Rhea" id="RHEA:10508"/>
        <dbReference type="ChEBI" id="CHEBI:57483"/>
        <dbReference type="ChEBI" id="CHEBI:57737"/>
        <dbReference type="ChEBI" id="CHEBI:58273"/>
        <dbReference type="ChEBI" id="CHEBI:59776"/>
        <dbReference type="EC" id="2.2.1.1"/>
    </reaction>
</comment>
<name>A0AAV2M219_KNICA</name>
<dbReference type="GO" id="GO:0004802">
    <property type="term" value="F:transketolase activity"/>
    <property type="evidence" value="ECO:0007669"/>
    <property type="project" value="UniProtKB-EC"/>
</dbReference>
<evidence type="ECO:0000256" key="3">
    <source>
        <dbReference type="ARBA" id="ARBA00022679"/>
    </source>
</evidence>
<dbReference type="Proteomes" id="UP001497482">
    <property type="component" value="Chromosome 5"/>
</dbReference>
<evidence type="ECO:0000256" key="4">
    <source>
        <dbReference type="ARBA" id="ARBA00022723"/>
    </source>
</evidence>
<dbReference type="PANTHER" id="PTHR43195:SF3">
    <property type="entry name" value="TRANSKETOLASE"/>
    <property type="match status" value="1"/>
</dbReference>
<keyword evidence="6" id="KW-0786">Thiamine pyrophosphate</keyword>
<dbReference type="GO" id="GO:0046872">
    <property type="term" value="F:metal ion binding"/>
    <property type="evidence" value="ECO:0007669"/>
    <property type="project" value="UniProtKB-KW"/>
</dbReference>
<keyword evidence="4" id="KW-0479">Metal-binding</keyword>
<dbReference type="InterPro" id="IPR009014">
    <property type="entry name" value="Transketo_C/PFOR_II"/>
</dbReference>
<feature type="domain" description="Transketolase C-terminal" evidence="8">
    <location>
        <begin position="58"/>
        <end position="145"/>
    </location>
</feature>
<keyword evidence="10" id="KW-1185">Reference proteome</keyword>
<dbReference type="PANTHER" id="PTHR43195">
    <property type="entry name" value="TRANSKETOLASE"/>
    <property type="match status" value="1"/>
</dbReference>
<keyword evidence="5" id="KW-0460">Magnesium</keyword>
<evidence type="ECO:0000313" key="9">
    <source>
        <dbReference type="EMBL" id="CAL1607338.1"/>
    </source>
</evidence>
<dbReference type="GO" id="GO:0005789">
    <property type="term" value="C:endoplasmic reticulum membrane"/>
    <property type="evidence" value="ECO:0007669"/>
    <property type="project" value="TreeGrafter"/>
</dbReference>
<reference evidence="9 10" key="1">
    <citation type="submission" date="2024-04" db="EMBL/GenBank/DDBJ databases">
        <authorList>
            <person name="Waldvogel A.-M."/>
            <person name="Schoenle A."/>
        </authorList>
    </citation>
    <scope>NUCLEOTIDE SEQUENCE [LARGE SCALE GENOMIC DNA]</scope>
</reference>
<keyword evidence="3" id="KW-0808">Transferase</keyword>
<evidence type="ECO:0000313" key="10">
    <source>
        <dbReference type="Proteomes" id="UP001497482"/>
    </source>
</evidence>
<gene>
    <name evidence="9" type="ORF">KC01_LOCUS34389</name>
</gene>
<dbReference type="InterPro" id="IPR033248">
    <property type="entry name" value="Transketolase_C"/>
</dbReference>
<dbReference type="InterPro" id="IPR051424">
    <property type="entry name" value="Transketolase-like"/>
</dbReference>
<proteinExistence type="predicted"/>
<evidence type="ECO:0000256" key="2">
    <source>
        <dbReference type="ARBA" id="ARBA00013152"/>
    </source>
</evidence>
<evidence type="ECO:0000256" key="6">
    <source>
        <dbReference type="ARBA" id="ARBA00023052"/>
    </source>
</evidence>
<dbReference type="GO" id="GO:0030976">
    <property type="term" value="F:thiamine pyrophosphate binding"/>
    <property type="evidence" value="ECO:0007669"/>
    <property type="project" value="TreeGrafter"/>
</dbReference>
<evidence type="ECO:0000256" key="5">
    <source>
        <dbReference type="ARBA" id="ARBA00022842"/>
    </source>
</evidence>
<dbReference type="Pfam" id="PF02780">
    <property type="entry name" value="Transketolase_C"/>
    <property type="match status" value="1"/>
</dbReference>